<organism evidence="1 2">
    <name type="scientific">Arctium lappa</name>
    <name type="common">Greater burdock</name>
    <name type="synonym">Lappa major</name>
    <dbReference type="NCBI Taxonomy" id="4217"/>
    <lineage>
        <taxon>Eukaryota</taxon>
        <taxon>Viridiplantae</taxon>
        <taxon>Streptophyta</taxon>
        <taxon>Embryophyta</taxon>
        <taxon>Tracheophyta</taxon>
        <taxon>Spermatophyta</taxon>
        <taxon>Magnoliopsida</taxon>
        <taxon>eudicotyledons</taxon>
        <taxon>Gunneridae</taxon>
        <taxon>Pentapetalae</taxon>
        <taxon>asterids</taxon>
        <taxon>campanulids</taxon>
        <taxon>Asterales</taxon>
        <taxon>Asteraceae</taxon>
        <taxon>Carduoideae</taxon>
        <taxon>Cardueae</taxon>
        <taxon>Arctiinae</taxon>
        <taxon>Arctium</taxon>
    </lineage>
</organism>
<keyword evidence="2" id="KW-1185">Reference proteome</keyword>
<protein>
    <submittedName>
        <fullName evidence="1">Uncharacterized protein</fullName>
    </submittedName>
</protein>
<sequence length="225" mass="24832">MSNATIINEKFINDFLNEITRALLLSDVQFKLVRDMQTNVMKIVNLDDLKRIRNVARVGIEVFNQSFWLIRLEKVMLEKKGAFRSRVSGGDASGCSYQLLDSAPSSRTIQLGHIQPQAPGHSLSQHVRPPALRKVVRIVGSGSTATTTADNVIVGAMLDKRPNFPSPEDSSNIRNQNAIIRIPDLEDIRIGITSDKSSFGLIQSKLIVFPMTSRTSLALLISSSS</sequence>
<name>A0ACB8XFS9_ARCLA</name>
<reference evidence="2" key="1">
    <citation type="journal article" date="2022" name="Mol. Ecol. Resour.">
        <title>The genomes of chicory, endive, great burdock and yacon provide insights into Asteraceae palaeo-polyploidization history and plant inulin production.</title>
        <authorList>
            <person name="Fan W."/>
            <person name="Wang S."/>
            <person name="Wang H."/>
            <person name="Wang A."/>
            <person name="Jiang F."/>
            <person name="Liu H."/>
            <person name="Zhao H."/>
            <person name="Xu D."/>
            <person name="Zhang Y."/>
        </authorList>
    </citation>
    <scope>NUCLEOTIDE SEQUENCE [LARGE SCALE GENOMIC DNA]</scope>
    <source>
        <strain evidence="2">cv. Niubang</strain>
    </source>
</reference>
<dbReference type="EMBL" id="CM042064">
    <property type="protein sequence ID" value="KAI3665658.1"/>
    <property type="molecule type" value="Genomic_DNA"/>
</dbReference>
<reference evidence="1 2" key="2">
    <citation type="journal article" date="2022" name="Mol. Ecol. Resour.">
        <title>The genomes of chicory, endive, great burdock and yacon provide insights into Asteraceae paleo-polyploidization history and plant inulin production.</title>
        <authorList>
            <person name="Fan W."/>
            <person name="Wang S."/>
            <person name="Wang H."/>
            <person name="Wang A."/>
            <person name="Jiang F."/>
            <person name="Liu H."/>
            <person name="Zhao H."/>
            <person name="Xu D."/>
            <person name="Zhang Y."/>
        </authorList>
    </citation>
    <scope>NUCLEOTIDE SEQUENCE [LARGE SCALE GENOMIC DNA]</scope>
    <source>
        <strain evidence="2">cv. Niubang</strain>
    </source>
</reference>
<evidence type="ECO:0000313" key="2">
    <source>
        <dbReference type="Proteomes" id="UP001055879"/>
    </source>
</evidence>
<evidence type="ECO:0000313" key="1">
    <source>
        <dbReference type="EMBL" id="KAI3665658.1"/>
    </source>
</evidence>
<comment type="caution">
    <text evidence="1">The sequence shown here is derived from an EMBL/GenBank/DDBJ whole genome shotgun (WGS) entry which is preliminary data.</text>
</comment>
<gene>
    <name evidence="1" type="ORF">L6452_44288</name>
</gene>
<proteinExistence type="predicted"/>
<dbReference type="Proteomes" id="UP001055879">
    <property type="component" value="Linkage Group LG18"/>
</dbReference>
<accession>A0ACB8XFS9</accession>